<evidence type="ECO:0000256" key="4">
    <source>
        <dbReference type="ARBA" id="ARBA00022695"/>
    </source>
</evidence>
<dbReference type="InterPro" id="IPR012337">
    <property type="entry name" value="RNaseH-like_sf"/>
</dbReference>
<reference evidence="16" key="1">
    <citation type="submission" date="2018-02" db="EMBL/GenBank/DDBJ databases">
        <authorList>
            <person name="Cohen D.B."/>
            <person name="Kent A.D."/>
        </authorList>
    </citation>
    <scope>NUCLEOTIDE SEQUENCE</scope>
</reference>
<dbReference type="EC" id="2.7.7.49" evidence="1"/>
<dbReference type="Gene3D" id="3.10.10.10">
    <property type="entry name" value="HIV Type 1 Reverse Transcriptase, subunit A, domain 1"/>
    <property type="match status" value="2"/>
</dbReference>
<evidence type="ECO:0000256" key="6">
    <source>
        <dbReference type="ARBA" id="ARBA00022750"/>
    </source>
</evidence>
<dbReference type="FunFam" id="3.30.420.10:FF:000032">
    <property type="entry name" value="Retrovirus-related Pol polyprotein from transposon 297-like Protein"/>
    <property type="match status" value="1"/>
</dbReference>
<feature type="region of interest" description="Disordered" evidence="12">
    <location>
        <begin position="550"/>
        <end position="592"/>
    </location>
</feature>
<dbReference type="FunFam" id="3.30.70.270:FF:000020">
    <property type="entry name" value="Transposon Tf2-6 polyprotein-like Protein"/>
    <property type="match status" value="1"/>
</dbReference>
<feature type="compositionally biased region" description="Basic and acidic residues" evidence="12">
    <location>
        <begin position="46"/>
        <end position="57"/>
    </location>
</feature>
<dbReference type="Gene3D" id="1.10.340.70">
    <property type="match status" value="1"/>
</dbReference>
<dbReference type="GO" id="GO:0003964">
    <property type="term" value="F:RNA-directed DNA polymerase activity"/>
    <property type="evidence" value="ECO:0007669"/>
    <property type="project" value="UniProtKB-KW"/>
</dbReference>
<dbReference type="Pfam" id="PF24626">
    <property type="entry name" value="SH3_Tf2-1"/>
    <property type="match status" value="2"/>
</dbReference>
<protein>
    <recommendedName>
        <fullName evidence="1">RNA-directed DNA polymerase</fullName>
        <ecNumber evidence="1">2.7.7.49</ecNumber>
    </recommendedName>
</protein>
<dbReference type="GO" id="GO:0008270">
    <property type="term" value="F:zinc ion binding"/>
    <property type="evidence" value="ECO:0007669"/>
    <property type="project" value="UniProtKB-KW"/>
</dbReference>
<feature type="region of interest" description="Disordered" evidence="12">
    <location>
        <begin position="46"/>
        <end position="109"/>
    </location>
</feature>
<dbReference type="SUPFAM" id="SSF56672">
    <property type="entry name" value="DNA/RNA polymerases"/>
    <property type="match status" value="3"/>
</dbReference>
<keyword evidence="8" id="KW-0378">Hydrolase</keyword>
<name>A0A2N9I329_FAGSY</name>
<evidence type="ECO:0000256" key="1">
    <source>
        <dbReference type="ARBA" id="ARBA00012493"/>
    </source>
</evidence>
<dbReference type="InterPro" id="IPR001878">
    <property type="entry name" value="Znf_CCHC"/>
</dbReference>
<evidence type="ECO:0000259" key="14">
    <source>
        <dbReference type="PROSITE" id="PS50878"/>
    </source>
</evidence>
<keyword evidence="2" id="KW-0645">Protease</keyword>
<dbReference type="InterPro" id="IPR043502">
    <property type="entry name" value="DNA/RNA_pol_sf"/>
</dbReference>
<dbReference type="InterPro" id="IPR056924">
    <property type="entry name" value="SH3_Tf2-1"/>
</dbReference>
<accession>A0A2N9I329</accession>
<dbReference type="InterPro" id="IPR005162">
    <property type="entry name" value="Retrotrans_gag_dom"/>
</dbReference>
<evidence type="ECO:0000256" key="10">
    <source>
        <dbReference type="ARBA" id="ARBA00023125"/>
    </source>
</evidence>
<dbReference type="EMBL" id="OIVN01004624">
    <property type="protein sequence ID" value="SPD18429.1"/>
    <property type="molecule type" value="Genomic_DNA"/>
</dbReference>
<dbReference type="Pfam" id="PF00078">
    <property type="entry name" value="RVT_1"/>
    <property type="match status" value="2"/>
</dbReference>
<feature type="compositionally biased region" description="Polar residues" evidence="12">
    <location>
        <begin position="2292"/>
        <end position="2322"/>
    </location>
</feature>
<keyword evidence="5" id="KW-0540">Nuclease</keyword>
<dbReference type="GO" id="GO:0015074">
    <property type="term" value="P:DNA integration"/>
    <property type="evidence" value="ECO:0007669"/>
    <property type="project" value="InterPro"/>
</dbReference>
<dbReference type="Pfam" id="PF17921">
    <property type="entry name" value="Integrase_H2C2"/>
    <property type="match status" value="1"/>
</dbReference>
<dbReference type="CDD" id="cd09274">
    <property type="entry name" value="RNase_HI_RT_Ty3"/>
    <property type="match status" value="1"/>
</dbReference>
<dbReference type="GO" id="GO:0004190">
    <property type="term" value="F:aspartic-type endopeptidase activity"/>
    <property type="evidence" value="ECO:0007669"/>
    <property type="project" value="UniProtKB-KW"/>
</dbReference>
<dbReference type="InterPro" id="IPR036875">
    <property type="entry name" value="Znf_CCHC_sf"/>
</dbReference>
<keyword evidence="6" id="KW-0064">Aspartyl protease</keyword>
<proteinExistence type="predicted"/>
<evidence type="ECO:0000259" key="13">
    <source>
        <dbReference type="PROSITE" id="PS50158"/>
    </source>
</evidence>
<evidence type="ECO:0000256" key="12">
    <source>
        <dbReference type="SAM" id="MobiDB-lite"/>
    </source>
</evidence>
<dbReference type="InterPro" id="IPR041373">
    <property type="entry name" value="RT_RNaseH"/>
</dbReference>
<sequence length="2337" mass="268877">MTYDSGKSIAEDETKLADPKLFMEAMMSEMRRVMKIEMEQVHERIDQMENRREEQKQNGRNLRRRERVPAREEEEERYGSGFDEEEDRDSIVNNRRPGGRFGGARNREDNNLSGIKMKIPSFQGRSDPEAYLEWEKKMEFVFDCHNYSETKKVKLAVIEFSEYAVTWWDQLVINRRRNRERPIDTWEEMKVVMRKRFIPSYYYRELYKKLQGLRQGSRSVEDYYKEMEIAMIRANVEEDREATMARFLLGLNREIHDKVEMQHYVELEDMVHMAIKVEQQLKRGSGTRAGHNSSSTSWKSSHAKPLDKSQTPKPEPKSVTTSHVPQGKTEASTSRNRDIKCFRCQGRGHIASQCPNKQVMVLQANGEIVTDCEDSDTDDMPPLEDVFEEEYLAPDALTLVARRALSLQAKGVDEIQRENIFHTRCYVKDKVCSVIIDGGSCTNVASTIMVEKLGLPMAKHPRPYKLQWLNDSGEIRVNKQVLVAFRIGKYEDEVMCDVVPMQAGHLLLGRPWQFDRQVKHDGFTNKYSFVLNQRLITLVPLTPQQVYEDQVRLQKESDQKKESEQKKKSENQRGAEKNEREKENQSLALERKSERTQKNFYAKVSEIKRAMFSNQPMIVLLYKEALLNTNELDLALPSSIVSLLQEYEDVFPEETPHGLPPIRGIEHQIDFVPGATIPNRPAYRSNPEETKELQRQVSELLEKGHVRESMSPCAVPVLLVPKKDGTWRMCVDCRAINNITVKYRHPIPRLDDMLDELHGSCMMGTKVDHNLCGVPTFELIKGIGWIIQDAAIRNLQGGRDRRRRERRVENEYENEGDGEDEEDLASEVGSGRHRRVRRERGHEWNPGGRDGVDRSLGSIKMKIPSFQGRTDPEGSRSVEDYHKEMEVAMIRANVEEDREATMARFLSGLNRDIANVIELQHYVEIEDMVHMAMKVERQLKRKGTARYTSVSNTTWKSKWDRNDSAEAKRKTEPPKGKDEGTSNKPKVESQPSRNRDIKCFKCLGSGHIASQCPNRRVMIMRDNGEVMTESEDDSDGMPELVDASDDDGVVYPVTGESLVARRALNTHIKVDDAEQQRENIFHTRCHVNNKWLNDCGEVRVDRQVLVTFSIGKYLDEVLCDVVPMHAGHILLGRPWQYDRRVTHDGFKNMYSFEFEHVFPKEMPNELPPIRGIEHQIDFVPGAAIPNRPAYRSNPEETKELQRQVEDLMSKGYVRESMSPCAVPVLLVPKKDGTWRMCVDCRAINNITVKYRHPIPRLDDMLDELHGSCIFSKIDLKSGYHQIRMKEGDEWKTAFKTKYGLYEWLVMPFGLTNAPSTFMRLMNHALRAFLGRFVVVYFDDILVYSKSLDEHVDYLHCVLAVLRKEKLNANLKKCSFYLDKVVFLGYVVSAKGIAVDEEKVKAVKEWPTTKSITEEKRSIAYFSEKLNGAALNYQTYDKELYALVGALETWQHYLWPKEFVIHTDHESLKHLKGQVNERSSLDGQKKAEMVKKLHESVQQHIEKKTEQYANKANKGTRSKLHPRGDGPFQILEKINDNAYKVDLPGEDSWSNPFEERGNDGNQGGPSLKDPLQVPDGPITRSRAKKIKEAMQGLVQSTWDEASNEGLVQSTWDEASKSPTIKVGNHNLCGVPTFELIKGRFVVVYFDDILIYSKNLDDHVVHVKSVLDVLRKERLFANLKKCTFYTDKLVFLGFVVSAQGIQVDEEKVRAIQDWPSPTSVGNVRSFHGLASFYRRFVKDFSSLAAPLTEVIKKNVGFRWGEEQEKAFQLIKEKLTNAPLLSLPNFSKTFEIECDASGVGIGAVLMQEGRPIAYFSEKLSGAALNYPTYDKELHARWVEFIETFPYVIRYKQGKENVVADALSRRYALLSTLDAKLLGFEHIKELYAEDHEFCEEYRACEKIASGKFFRLDGFLFRENKLCVPNCSMRELLVQESHGGGLMGHFGVAKTLAILQDHFYWPRMKRDVERICGRCVTCRQAKSKVQPNGLYTPLPIPSEPWIDISMDFVLGLPRTKRGRDSIFVVVDRFSKMAHFIPCHKTDDASHVADLFFREIVRLHGMPRTIVSDRDAKFLSYFWKTLWCKLGTKLLFSTTCHPQTDGQTEVVNRTLSTLLRAIIRKNIKTWEECLPHVEFAYNRAVHSATKFSPFEIVYGFNPLTPLDLSPLPLTEHVNLDGKKKADFVKQIHEKARLNIERRTEQYATQANKGRRQLVFEPGDWVWLHMRKERFPAKRRSKLLPRGDGPFQVLERINDNAYKLDLPGEYNVSATFNVTDLSPFDVGDDLRANPFQEEGNDGDQGTTSKDPRSSTNWASYESTSKEVQGCTQRAHSRVMGSSKFVEAH</sequence>
<dbReference type="Gene3D" id="2.40.70.10">
    <property type="entry name" value="Acid Proteases"/>
    <property type="match status" value="1"/>
</dbReference>
<dbReference type="InterPro" id="IPR041588">
    <property type="entry name" value="Integrase_H2C2"/>
</dbReference>
<dbReference type="FunFam" id="3.10.10.10:FF:000007">
    <property type="entry name" value="Retrovirus-related Pol polyprotein from transposon 17.6-like Protein"/>
    <property type="match status" value="1"/>
</dbReference>
<feature type="domain" description="CCHC-type" evidence="13">
    <location>
        <begin position="340"/>
        <end position="356"/>
    </location>
</feature>
<dbReference type="GO" id="GO:0006508">
    <property type="term" value="P:proteolysis"/>
    <property type="evidence" value="ECO:0007669"/>
    <property type="project" value="UniProtKB-KW"/>
</dbReference>
<keyword evidence="7" id="KW-0255">Endonuclease</keyword>
<evidence type="ECO:0000313" key="16">
    <source>
        <dbReference type="EMBL" id="SPD18429.1"/>
    </source>
</evidence>
<evidence type="ECO:0000259" key="15">
    <source>
        <dbReference type="PROSITE" id="PS50994"/>
    </source>
</evidence>
<dbReference type="Gene3D" id="3.30.70.270">
    <property type="match status" value="4"/>
</dbReference>
<feature type="region of interest" description="Disordered" evidence="12">
    <location>
        <begin position="958"/>
        <end position="992"/>
    </location>
</feature>
<dbReference type="Pfam" id="PF00098">
    <property type="entry name" value="zf-CCHC"/>
    <property type="match status" value="2"/>
</dbReference>
<feature type="domain" description="Reverse transcriptase" evidence="14">
    <location>
        <begin position="1208"/>
        <end position="1387"/>
    </location>
</feature>
<dbReference type="PROSITE" id="PS50994">
    <property type="entry name" value="INTEGRASE"/>
    <property type="match status" value="1"/>
</dbReference>
<feature type="compositionally biased region" description="Acidic residues" evidence="12">
    <location>
        <begin position="72"/>
        <end position="88"/>
    </location>
</feature>
<feature type="domain" description="Integrase catalytic" evidence="15">
    <location>
        <begin position="1991"/>
        <end position="2151"/>
    </location>
</feature>
<dbReference type="SUPFAM" id="SSF57756">
    <property type="entry name" value="Retrovirus zinc finger-like domains"/>
    <property type="match status" value="2"/>
</dbReference>
<dbReference type="InterPro" id="IPR036397">
    <property type="entry name" value="RNaseH_sf"/>
</dbReference>
<evidence type="ECO:0000256" key="2">
    <source>
        <dbReference type="ARBA" id="ARBA00022670"/>
    </source>
</evidence>
<evidence type="ECO:0000256" key="9">
    <source>
        <dbReference type="ARBA" id="ARBA00022918"/>
    </source>
</evidence>
<dbReference type="GO" id="GO:0003677">
    <property type="term" value="F:DNA binding"/>
    <property type="evidence" value="ECO:0007669"/>
    <property type="project" value="UniProtKB-KW"/>
</dbReference>
<dbReference type="FunFam" id="1.10.340.70:FF:000001">
    <property type="entry name" value="Retrovirus-related Pol polyprotein from transposon gypsy-like Protein"/>
    <property type="match status" value="1"/>
</dbReference>
<dbReference type="InterPro" id="IPR043128">
    <property type="entry name" value="Rev_trsase/Diguanyl_cyclase"/>
</dbReference>
<dbReference type="SUPFAM" id="SSF53098">
    <property type="entry name" value="Ribonuclease H-like"/>
    <property type="match status" value="1"/>
</dbReference>
<organism evidence="16">
    <name type="scientific">Fagus sylvatica</name>
    <name type="common">Beechnut</name>
    <dbReference type="NCBI Taxonomy" id="28930"/>
    <lineage>
        <taxon>Eukaryota</taxon>
        <taxon>Viridiplantae</taxon>
        <taxon>Streptophyta</taxon>
        <taxon>Embryophyta</taxon>
        <taxon>Tracheophyta</taxon>
        <taxon>Spermatophyta</taxon>
        <taxon>Magnoliopsida</taxon>
        <taxon>eudicotyledons</taxon>
        <taxon>Gunneridae</taxon>
        <taxon>Pentapetalae</taxon>
        <taxon>rosids</taxon>
        <taxon>fabids</taxon>
        <taxon>Fagales</taxon>
        <taxon>Fagaceae</taxon>
        <taxon>Fagus</taxon>
    </lineage>
</organism>
<keyword evidence="11" id="KW-0862">Zinc</keyword>
<keyword evidence="11" id="KW-0479">Metal-binding</keyword>
<dbReference type="PROSITE" id="PS50878">
    <property type="entry name" value="RT_POL"/>
    <property type="match status" value="1"/>
</dbReference>
<gene>
    <name evidence="16" type="ORF">FSB_LOCUS46311</name>
</gene>
<dbReference type="Gene3D" id="4.10.60.10">
    <property type="entry name" value="Zinc finger, CCHC-type"/>
    <property type="match status" value="2"/>
</dbReference>
<keyword evidence="10" id="KW-0238">DNA-binding</keyword>
<evidence type="ECO:0000256" key="7">
    <source>
        <dbReference type="ARBA" id="ARBA00022759"/>
    </source>
</evidence>
<dbReference type="InterPro" id="IPR001584">
    <property type="entry name" value="Integrase_cat-core"/>
</dbReference>
<keyword evidence="9" id="KW-0695">RNA-directed DNA polymerase</keyword>
<dbReference type="PANTHER" id="PTHR35046:SF9">
    <property type="entry name" value="RNA-DIRECTED DNA POLYMERASE"/>
    <property type="match status" value="1"/>
</dbReference>
<dbReference type="CDD" id="cd00303">
    <property type="entry name" value="retropepsin_like"/>
    <property type="match status" value="1"/>
</dbReference>
<dbReference type="GO" id="GO:0004519">
    <property type="term" value="F:endonuclease activity"/>
    <property type="evidence" value="ECO:0007669"/>
    <property type="project" value="UniProtKB-KW"/>
</dbReference>
<keyword evidence="11" id="KW-0863">Zinc-finger</keyword>
<feature type="region of interest" description="Disordered" evidence="12">
    <location>
        <begin position="796"/>
        <end position="857"/>
    </location>
</feature>
<dbReference type="InterPro" id="IPR021109">
    <property type="entry name" value="Peptidase_aspartic_dom_sf"/>
</dbReference>
<feature type="compositionally biased region" description="Acidic residues" evidence="12">
    <location>
        <begin position="811"/>
        <end position="825"/>
    </location>
</feature>
<dbReference type="InterPro" id="IPR041577">
    <property type="entry name" value="RT_RNaseH_2"/>
</dbReference>
<feature type="region of interest" description="Disordered" evidence="12">
    <location>
        <begin position="2276"/>
        <end position="2337"/>
    </location>
</feature>
<dbReference type="CDD" id="cd01647">
    <property type="entry name" value="RT_LTR"/>
    <property type="match status" value="1"/>
</dbReference>
<keyword evidence="3" id="KW-0808">Transferase</keyword>
<evidence type="ECO:0000256" key="5">
    <source>
        <dbReference type="ARBA" id="ARBA00022722"/>
    </source>
</evidence>
<dbReference type="PROSITE" id="PS50158">
    <property type="entry name" value="ZF_CCHC"/>
    <property type="match status" value="2"/>
</dbReference>
<dbReference type="Pfam" id="PF17919">
    <property type="entry name" value="RT_RNaseH_2"/>
    <property type="match status" value="1"/>
</dbReference>
<dbReference type="Gene3D" id="3.30.420.10">
    <property type="entry name" value="Ribonuclease H-like superfamily/Ribonuclease H"/>
    <property type="match status" value="1"/>
</dbReference>
<feature type="region of interest" description="Disordered" evidence="12">
    <location>
        <begin position="1503"/>
        <end position="1524"/>
    </location>
</feature>
<dbReference type="Pfam" id="PF03732">
    <property type="entry name" value="Retrotrans_gag"/>
    <property type="match status" value="1"/>
</dbReference>
<dbReference type="Pfam" id="PF17917">
    <property type="entry name" value="RT_RNaseH"/>
    <property type="match status" value="1"/>
</dbReference>
<dbReference type="SMART" id="SM00343">
    <property type="entry name" value="ZnF_C2HC"/>
    <property type="match status" value="2"/>
</dbReference>
<dbReference type="PANTHER" id="PTHR35046">
    <property type="entry name" value="ZINC KNUCKLE (CCHC-TYPE) FAMILY PROTEIN"/>
    <property type="match status" value="1"/>
</dbReference>
<dbReference type="InterPro" id="IPR000477">
    <property type="entry name" value="RT_dom"/>
</dbReference>
<feature type="region of interest" description="Disordered" evidence="12">
    <location>
        <begin position="1543"/>
        <end position="1577"/>
    </location>
</feature>
<feature type="domain" description="CCHC-type" evidence="13">
    <location>
        <begin position="998"/>
        <end position="1014"/>
    </location>
</feature>
<keyword evidence="4" id="KW-0548">Nucleotidyltransferase</keyword>
<evidence type="ECO:0000256" key="8">
    <source>
        <dbReference type="ARBA" id="ARBA00022801"/>
    </source>
</evidence>
<evidence type="ECO:0000256" key="3">
    <source>
        <dbReference type="ARBA" id="ARBA00022679"/>
    </source>
</evidence>
<feature type="region of interest" description="Disordered" evidence="12">
    <location>
        <begin position="282"/>
        <end position="335"/>
    </location>
</feature>
<feature type="compositionally biased region" description="Polar residues" evidence="12">
    <location>
        <begin position="308"/>
        <end position="334"/>
    </location>
</feature>
<evidence type="ECO:0000256" key="11">
    <source>
        <dbReference type="PROSITE-ProRule" id="PRU00047"/>
    </source>
</evidence>